<dbReference type="SUPFAM" id="SSF54523">
    <property type="entry name" value="Pili subunits"/>
    <property type="match status" value="1"/>
</dbReference>
<dbReference type="PANTHER" id="PTHR30093">
    <property type="entry name" value="GENERAL SECRETION PATHWAY PROTEIN G"/>
    <property type="match status" value="1"/>
</dbReference>
<dbReference type="KEGG" id="psl:Psta_4636"/>
<sequence precursor="true">MPSSLSTRTNIRRAFTLVELLVVIAIIGVLVALLLPAVQAARESSRRTKCANNLKQLSLSVHLFHDSFRKIPPNRYGDYDGYAKWNGPYEDSRSWSWIATILPYLEQRALYEKTDIPNRTLVASSTSIETALPMLHCPSDGGISSSGFVENTRYMRGIKVGLTNYKGVQGSNFCWGDWAHGSTDFDQCEPWWKGDGPLYPMDWQKPRGFEAIRDGMSSTFLVGEDVFHPTRATCSDPCYGLGFAWAHPVEASAVGAMPPNARRPDGTPYANNDWTGYNGFRSRHPQGVQFALCDGSVRYVSDTIALGIYRSACTIAGGEAVSLP</sequence>
<accession>D2R7U7</accession>
<keyword evidence="3" id="KW-1185">Reference proteome</keyword>
<dbReference type="HOGENOM" id="CLU_041661_0_0_0"/>
<evidence type="ECO:0000313" key="2">
    <source>
        <dbReference type="EMBL" id="ADB19278.1"/>
    </source>
</evidence>
<evidence type="ECO:0000259" key="1">
    <source>
        <dbReference type="Pfam" id="PF07596"/>
    </source>
</evidence>
<dbReference type="NCBIfam" id="TIGR02532">
    <property type="entry name" value="IV_pilin_GFxxxE"/>
    <property type="match status" value="1"/>
</dbReference>
<dbReference type="AlphaFoldDB" id="D2R7U7"/>
<dbReference type="Gene3D" id="3.30.700.10">
    <property type="entry name" value="Glycoprotein, Type 4 Pilin"/>
    <property type="match status" value="1"/>
</dbReference>
<protein>
    <recommendedName>
        <fullName evidence="1">DUF1559 domain-containing protein</fullName>
    </recommendedName>
</protein>
<dbReference type="Pfam" id="PF07596">
    <property type="entry name" value="SBP_bac_10"/>
    <property type="match status" value="1"/>
</dbReference>
<name>D2R7U7_PIRSD</name>
<reference evidence="2 3" key="1">
    <citation type="journal article" date="2009" name="Stand. Genomic Sci.">
        <title>Complete genome sequence of Pirellula staleyi type strain (ATCC 27377).</title>
        <authorList>
            <person name="Clum A."/>
            <person name="Tindall B.J."/>
            <person name="Sikorski J."/>
            <person name="Ivanova N."/>
            <person name="Mavrommatis K."/>
            <person name="Lucas S."/>
            <person name="Glavina del Rio T."/>
            <person name="Nolan M."/>
            <person name="Chen F."/>
            <person name="Tice H."/>
            <person name="Pitluck S."/>
            <person name="Cheng J.F."/>
            <person name="Chertkov O."/>
            <person name="Brettin T."/>
            <person name="Han C."/>
            <person name="Detter J.C."/>
            <person name="Kuske C."/>
            <person name="Bruce D."/>
            <person name="Goodwin L."/>
            <person name="Ovchinikova G."/>
            <person name="Pati A."/>
            <person name="Mikhailova N."/>
            <person name="Chen A."/>
            <person name="Palaniappan K."/>
            <person name="Land M."/>
            <person name="Hauser L."/>
            <person name="Chang Y.J."/>
            <person name="Jeffries C.D."/>
            <person name="Chain P."/>
            <person name="Rohde M."/>
            <person name="Goker M."/>
            <person name="Bristow J."/>
            <person name="Eisen J.A."/>
            <person name="Markowitz V."/>
            <person name="Hugenholtz P."/>
            <person name="Kyrpides N.C."/>
            <person name="Klenk H.P."/>
            <person name="Lapidus A."/>
        </authorList>
    </citation>
    <scope>NUCLEOTIDE SEQUENCE [LARGE SCALE GENOMIC DNA]</scope>
    <source>
        <strain evidence="3">ATCC 27377 / DSM 6068 / ICPB 4128</strain>
    </source>
</reference>
<organism evidence="2 3">
    <name type="scientific">Pirellula staleyi (strain ATCC 27377 / DSM 6068 / ICPB 4128)</name>
    <name type="common">Pirella staleyi</name>
    <dbReference type="NCBI Taxonomy" id="530564"/>
    <lineage>
        <taxon>Bacteria</taxon>
        <taxon>Pseudomonadati</taxon>
        <taxon>Planctomycetota</taxon>
        <taxon>Planctomycetia</taxon>
        <taxon>Pirellulales</taxon>
        <taxon>Pirellulaceae</taxon>
        <taxon>Pirellula</taxon>
    </lineage>
</organism>
<dbReference type="InterPro" id="IPR011453">
    <property type="entry name" value="DUF1559"/>
</dbReference>
<proteinExistence type="predicted"/>
<dbReference type="STRING" id="530564.Psta_4636"/>
<dbReference type="InterPro" id="IPR045584">
    <property type="entry name" value="Pilin-like"/>
</dbReference>
<dbReference type="EMBL" id="CP001848">
    <property type="protein sequence ID" value="ADB19278.1"/>
    <property type="molecule type" value="Genomic_DNA"/>
</dbReference>
<feature type="domain" description="DUF1559" evidence="1">
    <location>
        <begin position="39"/>
        <end position="305"/>
    </location>
</feature>
<dbReference type="Proteomes" id="UP000001887">
    <property type="component" value="Chromosome"/>
</dbReference>
<dbReference type="PANTHER" id="PTHR30093:SF2">
    <property type="entry name" value="TYPE II SECRETION SYSTEM PROTEIN H"/>
    <property type="match status" value="1"/>
</dbReference>
<dbReference type="NCBIfam" id="TIGR04294">
    <property type="entry name" value="pre_pil_HX9DG"/>
    <property type="match status" value="1"/>
</dbReference>
<gene>
    <name evidence="2" type="ordered locus">Psta_4636</name>
</gene>
<dbReference type="Pfam" id="PF07963">
    <property type="entry name" value="N_methyl"/>
    <property type="match status" value="1"/>
</dbReference>
<dbReference type="InterPro" id="IPR027558">
    <property type="entry name" value="Pre_pil_HX9DG_C"/>
</dbReference>
<dbReference type="eggNOG" id="COG2165">
    <property type="taxonomic scope" value="Bacteria"/>
</dbReference>
<dbReference type="InterPro" id="IPR012902">
    <property type="entry name" value="N_methyl_site"/>
</dbReference>
<evidence type="ECO:0000313" key="3">
    <source>
        <dbReference type="Proteomes" id="UP000001887"/>
    </source>
</evidence>
<dbReference type="OrthoDB" id="287493at2"/>